<dbReference type="Pfam" id="PF22936">
    <property type="entry name" value="Pol_BBD"/>
    <property type="match status" value="1"/>
</dbReference>
<protein>
    <recommendedName>
        <fullName evidence="1">Retrovirus-related Pol polyprotein from transposon TNT 1-94-like beta-barrel domain-containing protein</fullName>
    </recommendedName>
</protein>
<sequence>MTEAPQMDSSLVVHVFSQGDDPIACLNKAMDFLIAVASSSATSSGEARASYSGTGYKGNATSSGGNNTSGLERLLNAITVKTEDLDAYDSDCDDVSNAKAVLMANLSNYGSDVISEVVQIVLWYLDSGCSKHMTGNRSQLINFVSKFLGAVRFKNDQIAKIMRYGDYQLGNVIISRVYYVDELGHNLFSVGQFCDADLEVAFRKKHLLCSNLEGVDLLLGSDINTYTQFLLMTC</sequence>
<feature type="domain" description="Retrovirus-related Pol polyprotein from transposon TNT 1-94-like beta-barrel" evidence="1">
    <location>
        <begin position="123"/>
        <end position="195"/>
    </location>
</feature>
<evidence type="ECO:0000259" key="1">
    <source>
        <dbReference type="Pfam" id="PF22936"/>
    </source>
</evidence>
<organism evidence="2 3">
    <name type="scientific">Tanacetum coccineum</name>
    <dbReference type="NCBI Taxonomy" id="301880"/>
    <lineage>
        <taxon>Eukaryota</taxon>
        <taxon>Viridiplantae</taxon>
        <taxon>Streptophyta</taxon>
        <taxon>Embryophyta</taxon>
        <taxon>Tracheophyta</taxon>
        <taxon>Spermatophyta</taxon>
        <taxon>Magnoliopsida</taxon>
        <taxon>eudicotyledons</taxon>
        <taxon>Gunneridae</taxon>
        <taxon>Pentapetalae</taxon>
        <taxon>asterids</taxon>
        <taxon>campanulids</taxon>
        <taxon>Asterales</taxon>
        <taxon>Asteraceae</taxon>
        <taxon>Asteroideae</taxon>
        <taxon>Anthemideae</taxon>
        <taxon>Anthemidinae</taxon>
        <taxon>Tanacetum</taxon>
    </lineage>
</organism>
<name>A0ABQ4ZP40_9ASTR</name>
<proteinExistence type="predicted"/>
<dbReference type="InterPro" id="IPR054722">
    <property type="entry name" value="PolX-like_BBD"/>
</dbReference>
<comment type="caution">
    <text evidence="2">The sequence shown here is derived from an EMBL/GenBank/DDBJ whole genome shotgun (WGS) entry which is preliminary data.</text>
</comment>
<dbReference type="Proteomes" id="UP001151760">
    <property type="component" value="Unassembled WGS sequence"/>
</dbReference>
<gene>
    <name evidence="2" type="ORF">Tco_0773732</name>
</gene>
<dbReference type="EMBL" id="BQNB010011479">
    <property type="protein sequence ID" value="GJS91096.1"/>
    <property type="molecule type" value="Genomic_DNA"/>
</dbReference>
<reference evidence="2" key="1">
    <citation type="journal article" date="2022" name="Int. J. Mol. Sci.">
        <title>Draft Genome of Tanacetum Coccineum: Genomic Comparison of Closely Related Tanacetum-Family Plants.</title>
        <authorList>
            <person name="Yamashiro T."/>
            <person name="Shiraishi A."/>
            <person name="Nakayama K."/>
            <person name="Satake H."/>
        </authorList>
    </citation>
    <scope>NUCLEOTIDE SEQUENCE</scope>
</reference>
<keyword evidence="3" id="KW-1185">Reference proteome</keyword>
<evidence type="ECO:0000313" key="3">
    <source>
        <dbReference type="Proteomes" id="UP001151760"/>
    </source>
</evidence>
<reference evidence="2" key="2">
    <citation type="submission" date="2022-01" db="EMBL/GenBank/DDBJ databases">
        <authorList>
            <person name="Yamashiro T."/>
            <person name="Shiraishi A."/>
            <person name="Satake H."/>
            <person name="Nakayama K."/>
        </authorList>
    </citation>
    <scope>NUCLEOTIDE SEQUENCE</scope>
</reference>
<evidence type="ECO:0000313" key="2">
    <source>
        <dbReference type="EMBL" id="GJS91096.1"/>
    </source>
</evidence>
<accession>A0ABQ4ZP40</accession>